<accession>A0A1I5XEW4</accession>
<feature type="transmembrane region" description="Helical" evidence="1">
    <location>
        <begin position="5"/>
        <end position="24"/>
    </location>
</feature>
<keyword evidence="1" id="KW-0812">Transmembrane</keyword>
<evidence type="ECO:0000313" key="3">
    <source>
        <dbReference type="Proteomes" id="UP000199136"/>
    </source>
</evidence>
<evidence type="ECO:0000256" key="1">
    <source>
        <dbReference type="SAM" id="Phobius"/>
    </source>
</evidence>
<name>A0A1I5XEW4_9LACT</name>
<gene>
    <name evidence="2" type="ORF">SAMN04488506_1402</name>
</gene>
<dbReference type="AlphaFoldDB" id="A0A1I5XEW4"/>
<dbReference type="EMBL" id="FOXW01000004">
    <property type="protein sequence ID" value="SFQ30501.1"/>
    <property type="molecule type" value="Genomic_DNA"/>
</dbReference>
<organism evidence="2 3">
    <name type="scientific">Desemzia incerta</name>
    <dbReference type="NCBI Taxonomy" id="82801"/>
    <lineage>
        <taxon>Bacteria</taxon>
        <taxon>Bacillati</taxon>
        <taxon>Bacillota</taxon>
        <taxon>Bacilli</taxon>
        <taxon>Lactobacillales</taxon>
        <taxon>Carnobacteriaceae</taxon>
        <taxon>Desemzia</taxon>
    </lineage>
</organism>
<keyword evidence="1" id="KW-0472">Membrane</keyword>
<feature type="transmembrane region" description="Helical" evidence="1">
    <location>
        <begin position="30"/>
        <end position="46"/>
    </location>
</feature>
<evidence type="ECO:0000313" key="2">
    <source>
        <dbReference type="EMBL" id="SFQ30501.1"/>
    </source>
</evidence>
<keyword evidence="1" id="KW-1133">Transmembrane helix</keyword>
<sequence length="92" mass="10492">MNRKYLFKGLFLVVLVLGTVNYVFNTSSSEVTISSLFILIAAVIYVRDEVSLSTNDSDNRNKYQKWIDRLFVAIFIVISIDTVISFLIYGIS</sequence>
<proteinExistence type="predicted"/>
<keyword evidence="3" id="KW-1185">Reference proteome</keyword>
<dbReference type="Proteomes" id="UP000199136">
    <property type="component" value="Unassembled WGS sequence"/>
</dbReference>
<feature type="transmembrane region" description="Helical" evidence="1">
    <location>
        <begin position="66"/>
        <end position="91"/>
    </location>
</feature>
<reference evidence="2 3" key="1">
    <citation type="submission" date="2016-10" db="EMBL/GenBank/DDBJ databases">
        <authorList>
            <person name="de Groot N.N."/>
        </authorList>
    </citation>
    <scope>NUCLEOTIDE SEQUENCE [LARGE SCALE GENOMIC DNA]</scope>
    <source>
        <strain evidence="2 3">DSM 20581</strain>
    </source>
</reference>
<protein>
    <submittedName>
        <fullName evidence="2">Uncharacterized protein</fullName>
    </submittedName>
</protein>
<dbReference type="RefSeq" id="WP_092480445.1">
    <property type="nucleotide sequence ID" value="NZ_FOXW01000004.1"/>
</dbReference>
<dbReference type="OrthoDB" id="9956333at2"/>